<evidence type="ECO:0000313" key="3">
    <source>
        <dbReference type="Proteomes" id="UP000326437"/>
    </source>
</evidence>
<name>A0A5E7AAV1_PSEFL</name>
<reference evidence="2 3" key="1">
    <citation type="submission" date="2019-09" db="EMBL/GenBank/DDBJ databases">
        <authorList>
            <person name="Chandra G."/>
            <person name="Truman W A."/>
        </authorList>
    </citation>
    <scope>NUCLEOTIDE SEQUENCE [LARGE SCALE GENOMIC DNA]</scope>
    <source>
        <strain evidence="2">PS685</strain>
    </source>
</reference>
<evidence type="ECO:0000256" key="1">
    <source>
        <dbReference type="SAM" id="MobiDB-lite"/>
    </source>
</evidence>
<organism evidence="2 3">
    <name type="scientific">Pseudomonas fluorescens</name>
    <dbReference type="NCBI Taxonomy" id="294"/>
    <lineage>
        <taxon>Bacteria</taxon>
        <taxon>Pseudomonadati</taxon>
        <taxon>Pseudomonadota</taxon>
        <taxon>Gammaproteobacteria</taxon>
        <taxon>Pseudomonadales</taxon>
        <taxon>Pseudomonadaceae</taxon>
        <taxon>Pseudomonas</taxon>
    </lineage>
</organism>
<protein>
    <submittedName>
        <fullName evidence="2">Uncharacterized protein</fullName>
    </submittedName>
</protein>
<accession>A0A5E7AAV1</accession>
<evidence type="ECO:0000313" key="2">
    <source>
        <dbReference type="EMBL" id="VVN72243.1"/>
    </source>
</evidence>
<dbReference type="AlphaFoldDB" id="A0A5E7AAV1"/>
<dbReference type="EMBL" id="CABVHO010000219">
    <property type="protein sequence ID" value="VVN72243.1"/>
    <property type="molecule type" value="Genomic_DNA"/>
</dbReference>
<proteinExistence type="predicted"/>
<gene>
    <name evidence="2" type="ORF">PS685_05102</name>
</gene>
<sequence>MVVAPSCRLEPPPDTRVTVLPLIWNEMPVPLSSSDRAWEGSSDPDTARDLIPATWSGL</sequence>
<feature type="region of interest" description="Disordered" evidence="1">
    <location>
        <begin position="33"/>
        <end position="58"/>
    </location>
</feature>
<dbReference type="Proteomes" id="UP000326437">
    <property type="component" value="Unassembled WGS sequence"/>
</dbReference>